<dbReference type="EMBL" id="UINC01059395">
    <property type="protein sequence ID" value="SVB82762.1"/>
    <property type="molecule type" value="Genomic_DNA"/>
</dbReference>
<dbReference type="Gene3D" id="3.30.200.20">
    <property type="entry name" value="Phosphorylase Kinase, domain 1"/>
    <property type="match status" value="1"/>
</dbReference>
<reference evidence="1" key="1">
    <citation type="submission" date="2018-05" db="EMBL/GenBank/DDBJ databases">
        <authorList>
            <person name="Lanie J.A."/>
            <person name="Ng W.-L."/>
            <person name="Kazmierczak K.M."/>
            <person name="Andrzejewski T.M."/>
            <person name="Davidsen T.M."/>
            <person name="Wayne K.J."/>
            <person name="Tettelin H."/>
            <person name="Glass J.I."/>
            <person name="Rusch D."/>
            <person name="Podicherti R."/>
            <person name="Tsui H.-C.T."/>
            <person name="Winkler M.E."/>
        </authorList>
    </citation>
    <scope>NUCLEOTIDE SEQUENCE</scope>
</reference>
<sequence length="58" mass="6733">MIFLSSGDKLDTKVEINVPLVEQLVEFDGWNNRTFRLGANMSVRLPSSEWYSEQVKKE</sequence>
<accession>A0A382H6E1</accession>
<name>A0A382H6E1_9ZZZZ</name>
<organism evidence="1">
    <name type="scientific">marine metagenome</name>
    <dbReference type="NCBI Taxonomy" id="408172"/>
    <lineage>
        <taxon>unclassified sequences</taxon>
        <taxon>metagenomes</taxon>
        <taxon>ecological metagenomes</taxon>
    </lineage>
</organism>
<gene>
    <name evidence="1" type="ORF">METZ01_LOCUS235616</name>
</gene>
<protein>
    <submittedName>
        <fullName evidence="1">Uncharacterized protein</fullName>
    </submittedName>
</protein>
<proteinExistence type="predicted"/>
<evidence type="ECO:0000313" key="1">
    <source>
        <dbReference type="EMBL" id="SVB82762.1"/>
    </source>
</evidence>
<dbReference type="AlphaFoldDB" id="A0A382H6E1"/>